<dbReference type="AlphaFoldDB" id="A0A7W9EKB3"/>
<dbReference type="PROSITE" id="PS51736">
    <property type="entry name" value="RECOMBINASES_3"/>
    <property type="match status" value="1"/>
</dbReference>
<dbReference type="PROSITE" id="PS00397">
    <property type="entry name" value="RECOMBINASES_1"/>
    <property type="match status" value="1"/>
</dbReference>
<dbReference type="GO" id="GO:0000150">
    <property type="term" value="F:DNA strand exchange activity"/>
    <property type="evidence" value="ECO:0007669"/>
    <property type="project" value="InterPro"/>
</dbReference>
<keyword evidence="1" id="KW-0229">DNA integration</keyword>
<reference evidence="7 8" key="1">
    <citation type="submission" date="2020-08" db="EMBL/GenBank/DDBJ databases">
        <title>Genomic Encyclopedia of Type Strains, Phase IV (KMG-IV): sequencing the most valuable type-strain genomes for metagenomic binning, comparative biology and taxonomic classification.</title>
        <authorList>
            <person name="Goeker M."/>
        </authorList>
    </citation>
    <scope>NUCLEOTIDE SEQUENCE [LARGE SCALE GENOMIC DNA]</scope>
    <source>
        <strain evidence="7 8">DSM 27244</strain>
    </source>
</reference>
<evidence type="ECO:0000256" key="5">
    <source>
        <dbReference type="PROSITE-ProRule" id="PRU10137"/>
    </source>
</evidence>
<evidence type="ECO:0000256" key="2">
    <source>
        <dbReference type="ARBA" id="ARBA00023125"/>
    </source>
</evidence>
<dbReference type="EMBL" id="JACIJJ010000006">
    <property type="protein sequence ID" value="MBB5699840.1"/>
    <property type="molecule type" value="Genomic_DNA"/>
</dbReference>
<dbReference type="InterPro" id="IPR006119">
    <property type="entry name" value="Resolv_N"/>
</dbReference>
<dbReference type="CDD" id="cd03768">
    <property type="entry name" value="SR_ResInv"/>
    <property type="match status" value="1"/>
</dbReference>
<dbReference type="GO" id="GO:0003677">
    <property type="term" value="F:DNA binding"/>
    <property type="evidence" value="ECO:0007669"/>
    <property type="project" value="UniProtKB-KW"/>
</dbReference>
<evidence type="ECO:0000256" key="1">
    <source>
        <dbReference type="ARBA" id="ARBA00022908"/>
    </source>
</evidence>
<organism evidence="7 8">
    <name type="scientific">Sphingomonas yantingensis</name>
    <dbReference type="NCBI Taxonomy" id="1241761"/>
    <lineage>
        <taxon>Bacteria</taxon>
        <taxon>Pseudomonadati</taxon>
        <taxon>Pseudomonadota</taxon>
        <taxon>Alphaproteobacteria</taxon>
        <taxon>Sphingomonadales</taxon>
        <taxon>Sphingomonadaceae</taxon>
        <taxon>Sphingomonas</taxon>
    </lineage>
</organism>
<dbReference type="Pfam" id="PF00239">
    <property type="entry name" value="Resolvase"/>
    <property type="match status" value="1"/>
</dbReference>
<feature type="domain" description="Resolvase/invertase-type recombinase catalytic" evidence="6">
    <location>
        <begin position="36"/>
        <end position="120"/>
    </location>
</feature>
<name>A0A7W9EKB3_9SPHN</name>
<dbReference type="Gene3D" id="3.40.50.1390">
    <property type="entry name" value="Resolvase, N-terminal catalytic domain"/>
    <property type="match status" value="1"/>
</dbReference>
<evidence type="ECO:0000256" key="3">
    <source>
        <dbReference type="ARBA" id="ARBA00023172"/>
    </source>
</evidence>
<sequence length="120" mass="13603">MTNSKHGAADGSNRFYNSVCSDTQCHKQCAGKGAWMKFWYARVSTDEQKLDLQLDALRTHGVNRARVYVDARSVRYFRMPKLQGPLKAMRGGDECVAWWLDRDGASTKELLATVELLCSR</sequence>
<keyword evidence="3" id="KW-0233">DNA recombination</keyword>
<evidence type="ECO:0000259" key="6">
    <source>
        <dbReference type="PROSITE" id="PS51736"/>
    </source>
</evidence>
<evidence type="ECO:0000313" key="7">
    <source>
        <dbReference type="EMBL" id="MBB5699840.1"/>
    </source>
</evidence>
<evidence type="ECO:0000256" key="4">
    <source>
        <dbReference type="PIRSR" id="PIRSR606118-50"/>
    </source>
</evidence>
<gene>
    <name evidence="7" type="ORF">FHR19_003217</name>
</gene>
<dbReference type="Proteomes" id="UP000557739">
    <property type="component" value="Unassembled WGS sequence"/>
</dbReference>
<protein>
    <submittedName>
        <fullName evidence="7">DNA invertase Pin-like site-specific DNA recombinase</fullName>
    </submittedName>
</protein>
<dbReference type="SUPFAM" id="SSF53041">
    <property type="entry name" value="Resolvase-like"/>
    <property type="match status" value="1"/>
</dbReference>
<accession>A0A7W9EKB3</accession>
<comment type="caution">
    <text evidence="7">The sequence shown here is derived from an EMBL/GenBank/DDBJ whole genome shotgun (WGS) entry which is preliminary data.</text>
</comment>
<dbReference type="GO" id="GO:0015074">
    <property type="term" value="P:DNA integration"/>
    <property type="evidence" value="ECO:0007669"/>
    <property type="project" value="UniProtKB-KW"/>
</dbReference>
<feature type="active site" description="O-(5'-phospho-DNA)-serine intermediate" evidence="4 5">
    <location>
        <position position="44"/>
    </location>
</feature>
<keyword evidence="8" id="KW-1185">Reference proteome</keyword>
<dbReference type="InterPro" id="IPR006118">
    <property type="entry name" value="Recombinase_CS"/>
</dbReference>
<proteinExistence type="predicted"/>
<dbReference type="InterPro" id="IPR036162">
    <property type="entry name" value="Resolvase-like_N_sf"/>
</dbReference>
<evidence type="ECO:0000313" key="8">
    <source>
        <dbReference type="Proteomes" id="UP000557739"/>
    </source>
</evidence>
<keyword evidence="2" id="KW-0238">DNA-binding</keyword>